<reference evidence="4 5" key="1">
    <citation type="submission" date="2018-10" db="EMBL/GenBank/DDBJ databases">
        <title>Fifty Aureobasidium pullulans genomes reveal a recombining polyextremotolerant generalist.</title>
        <authorList>
            <person name="Gostincar C."/>
            <person name="Turk M."/>
            <person name="Zajc J."/>
            <person name="Gunde-Cimerman N."/>
        </authorList>
    </citation>
    <scope>NUCLEOTIDE SEQUENCE [LARGE SCALE GENOMIC DNA]</scope>
    <source>
        <strain evidence="4 5">EXF-9785</strain>
    </source>
</reference>
<comment type="caution">
    <text evidence="4">The sequence shown here is derived from an EMBL/GenBank/DDBJ whole genome shotgun (WGS) entry which is preliminary data.</text>
</comment>
<dbReference type="PROSITE" id="PS51719">
    <property type="entry name" value="G_SEPTIN"/>
    <property type="match status" value="1"/>
</dbReference>
<feature type="compositionally biased region" description="Polar residues" evidence="2">
    <location>
        <begin position="167"/>
        <end position="177"/>
    </location>
</feature>
<dbReference type="InterPro" id="IPR030379">
    <property type="entry name" value="G_SEPTIN_dom"/>
</dbReference>
<feature type="region of interest" description="Disordered" evidence="2">
    <location>
        <begin position="662"/>
        <end position="682"/>
    </location>
</feature>
<keyword evidence="1" id="KW-0547">Nucleotide-binding</keyword>
<protein>
    <recommendedName>
        <fullName evidence="3">Septin-type G domain-containing protein</fullName>
    </recommendedName>
</protein>
<dbReference type="GO" id="GO:0005525">
    <property type="term" value="F:GTP binding"/>
    <property type="evidence" value="ECO:0007669"/>
    <property type="project" value="UniProtKB-KW"/>
</dbReference>
<feature type="compositionally biased region" description="Low complexity" evidence="2">
    <location>
        <begin position="83"/>
        <end position="93"/>
    </location>
</feature>
<dbReference type="Proteomes" id="UP000308953">
    <property type="component" value="Unassembled WGS sequence"/>
</dbReference>
<proteinExistence type="inferred from homology"/>
<dbReference type="Gene3D" id="3.40.50.300">
    <property type="entry name" value="P-loop containing nucleotide triphosphate hydrolases"/>
    <property type="match status" value="1"/>
</dbReference>
<dbReference type="SUPFAM" id="SSF52540">
    <property type="entry name" value="P-loop containing nucleoside triphosphate hydrolases"/>
    <property type="match status" value="1"/>
</dbReference>
<dbReference type="Pfam" id="PF00735">
    <property type="entry name" value="Septin"/>
    <property type="match status" value="1"/>
</dbReference>
<feature type="compositionally biased region" description="Polar residues" evidence="2">
    <location>
        <begin position="66"/>
        <end position="75"/>
    </location>
</feature>
<dbReference type="PANTHER" id="PTHR18884">
    <property type="entry name" value="SEPTIN"/>
    <property type="match status" value="1"/>
</dbReference>
<comment type="similarity">
    <text evidence="1">Belongs to the TRAFAC class TrmE-Era-EngA-EngB-Septin-like GTPase superfamily. Septin GTPase family.</text>
</comment>
<evidence type="ECO:0000256" key="2">
    <source>
        <dbReference type="SAM" id="MobiDB-lite"/>
    </source>
</evidence>
<organism evidence="4 5">
    <name type="scientific">Aureobasidium pullulans</name>
    <name type="common">Black yeast</name>
    <name type="synonym">Pullularia pullulans</name>
    <dbReference type="NCBI Taxonomy" id="5580"/>
    <lineage>
        <taxon>Eukaryota</taxon>
        <taxon>Fungi</taxon>
        <taxon>Dikarya</taxon>
        <taxon>Ascomycota</taxon>
        <taxon>Pezizomycotina</taxon>
        <taxon>Dothideomycetes</taxon>
        <taxon>Dothideomycetidae</taxon>
        <taxon>Dothideales</taxon>
        <taxon>Saccotheciaceae</taxon>
        <taxon>Aureobasidium</taxon>
    </lineage>
</organism>
<dbReference type="EMBL" id="QZAV01000088">
    <property type="protein sequence ID" value="THX38843.1"/>
    <property type="molecule type" value="Genomic_DNA"/>
</dbReference>
<feature type="domain" description="Septin-type G" evidence="3">
    <location>
        <begin position="248"/>
        <end position="540"/>
    </location>
</feature>
<evidence type="ECO:0000259" key="3">
    <source>
        <dbReference type="PROSITE" id="PS51719"/>
    </source>
</evidence>
<feature type="region of interest" description="Disordered" evidence="2">
    <location>
        <begin position="1"/>
        <end position="205"/>
    </location>
</feature>
<name>A0A4S9EYC3_AURPU</name>
<accession>A0A4S9EYC3</accession>
<dbReference type="InterPro" id="IPR027417">
    <property type="entry name" value="P-loop_NTPase"/>
</dbReference>
<gene>
    <name evidence="4" type="ORF">D6D10_04771</name>
</gene>
<dbReference type="AlphaFoldDB" id="A0A4S9EYC3"/>
<evidence type="ECO:0000313" key="4">
    <source>
        <dbReference type="EMBL" id="THX38843.1"/>
    </source>
</evidence>
<evidence type="ECO:0000313" key="5">
    <source>
        <dbReference type="Proteomes" id="UP000308953"/>
    </source>
</evidence>
<evidence type="ECO:0000256" key="1">
    <source>
        <dbReference type="RuleBase" id="RU004560"/>
    </source>
</evidence>
<sequence>MSRRPQRPIMSHSEGVWPRSKKQACTDAGTAGISGHNLPPTTFFLRSERDMKKAEAEQSASHDQDNNYGVESLNETLEAAFAPKSPDSSSSPSNNLYGKKRKIGNPVHPKIAAAAQRIISSEERPTSRKPSVSSSAPRPLTPSPTRRHVRSESLTSLGRSFTPLRFSDTSTPRSPSVKSVRLSDEEGSIIDDTASQTLHSSSEEDDVFADDTLVESSHPTEAQSSIPQLVMPSISMPARRPFTERGKRIPRLRIMVAGPSGVGKTSLVKSMVQMCEDIVHVDPIVNAESSSASTTNTEDIYETYASTKSYPSWWSEVEQGRGLRRRKSMGDSILERNICFVDTPGWKMSGPSDQENIDDAVNTISQSIEDSLRKNTLTGELSDTDLLSVLSGSGGFQVDAVLYMFHPSPTEIDVLRRLSALTNIVPVIGRADTCNDENLRDTKTAIRTSLEAAGVRTFTFQSPDAHEAPTSSPFAVSSALSEDIESMDASVLMSSEYIQPLVSSDLSRLIDRLFDPDNAQWLRHCAVKKFIQWRRDYLQKSFDSHKRELRELALERLGCLQADEPDAAPSSISSVLSSSSGVMIPHLTTPSQRESSPAPFRLVPAGHLGTTSQYDFGRRPDAYKLDRPSTQLPEWAYNLRIALDTEAQERKQLTLGIPERHNTNSAMVKPGHQRLPKSGTSNLDGLDCKDPLGLLALGQRFNGNEWTVLQMVGGCGAVATILVWTIRNWVTMSEALGITTPNVQVPGYAVVSARDNSRTALDFFKAFLTGGKW</sequence>
<keyword evidence="1" id="KW-0342">GTP-binding</keyword>
<feature type="compositionally biased region" description="Basic and acidic residues" evidence="2">
    <location>
        <begin position="46"/>
        <end position="65"/>
    </location>
</feature>